<feature type="region of interest" description="Disordered" evidence="1">
    <location>
        <begin position="507"/>
        <end position="527"/>
    </location>
</feature>
<feature type="domain" description="YobI-like P-loop NTPase" evidence="3">
    <location>
        <begin position="226"/>
        <end position="487"/>
    </location>
</feature>
<keyword evidence="2" id="KW-1133">Transmembrane helix</keyword>
<proteinExistence type="predicted"/>
<sequence>MERTADVGRQVEQHDDETGGVQGDAASRGETVDEHAPGAASASNPHAGTGIPAEHRVTARLHLSQLTPQYDPAHHGMYAQALYDACNPTDGGPQPRNVSLMGSYGTGKSSIIQGFEQLVRDNYRREEERRFDREYPAPAKQHGLRRHVAAITGSIVRFFEKAAWDRRVDRELADNATPGCIGVTSLLLCPEGERRDKGRSDGVESHESTETHEIDGRTYETVHREETVRKPSDDDRSEGGQTEEIQKEIIKQLIYGVRPSDVNGSHFRRLRSRHRPSEYLRPMALVTLALVVLTLVVGLWSSGFKPADFAKELKGWALIWAVLTVSGCGIVAMFLDRLQTFSIQATISDSVSLSVDERHTIDIFDKYVDEIVYLLEKERTRYVVFEDLDRASDWRIYYELRELNTLINASTRTHGQTVTFIYVMGDAAMDPNRYDEKQGEWPEDGSGLTPFDVAERKAKFFDVNVYVRPFVTAGNAGAVFRDMLRDDGSGAVDGDVDGANGAVAANGSDDMNATVANGGKVGDGDVR</sequence>
<name>A0A6N9Z741_9BIFI</name>
<feature type="transmembrane region" description="Helical" evidence="2">
    <location>
        <begin position="279"/>
        <end position="301"/>
    </location>
</feature>
<comment type="caution">
    <text evidence="4">The sequence shown here is derived from an EMBL/GenBank/DDBJ whole genome shotgun (WGS) entry which is preliminary data.</text>
</comment>
<evidence type="ECO:0000313" key="5">
    <source>
        <dbReference type="Proteomes" id="UP000469194"/>
    </source>
</evidence>
<dbReference type="InterPro" id="IPR048428">
    <property type="entry name" value="YobI-NTPase"/>
</dbReference>
<feature type="region of interest" description="Disordered" evidence="1">
    <location>
        <begin position="1"/>
        <end position="51"/>
    </location>
</feature>
<reference evidence="4 5" key="1">
    <citation type="submission" date="2019-10" db="EMBL/GenBank/DDBJ databases">
        <title>Bifidobacterium from non-human primates.</title>
        <authorList>
            <person name="Modesto M."/>
        </authorList>
    </citation>
    <scope>NUCLEOTIDE SEQUENCE [LARGE SCALE GENOMIC DNA]</scope>
    <source>
        <strain evidence="4 5">TRE17</strain>
    </source>
</reference>
<feature type="region of interest" description="Disordered" evidence="1">
    <location>
        <begin position="192"/>
        <end position="242"/>
    </location>
</feature>
<evidence type="ECO:0000313" key="4">
    <source>
        <dbReference type="EMBL" id="NEG90452.1"/>
    </source>
</evidence>
<accession>A0A6N9Z741</accession>
<keyword evidence="2" id="KW-0812">Transmembrane</keyword>
<gene>
    <name evidence="4" type="ORF">GFD25_10770</name>
</gene>
<evidence type="ECO:0000256" key="1">
    <source>
        <dbReference type="SAM" id="MobiDB-lite"/>
    </source>
</evidence>
<keyword evidence="2" id="KW-0472">Membrane</keyword>
<feature type="transmembrane region" description="Helical" evidence="2">
    <location>
        <begin position="313"/>
        <end position="335"/>
    </location>
</feature>
<evidence type="ECO:0000256" key="2">
    <source>
        <dbReference type="SAM" id="Phobius"/>
    </source>
</evidence>
<dbReference type="EMBL" id="WHZW01000027">
    <property type="protein sequence ID" value="NEG90452.1"/>
    <property type="molecule type" value="Genomic_DNA"/>
</dbReference>
<organism evidence="4 5">
    <name type="scientific">Bifidobacterium aerophilum</name>
    <dbReference type="NCBI Taxonomy" id="1798155"/>
    <lineage>
        <taxon>Bacteria</taxon>
        <taxon>Bacillati</taxon>
        <taxon>Actinomycetota</taxon>
        <taxon>Actinomycetes</taxon>
        <taxon>Bifidobacteriales</taxon>
        <taxon>Bifidobacteriaceae</taxon>
        <taxon>Bifidobacterium</taxon>
    </lineage>
</organism>
<dbReference type="Proteomes" id="UP000469194">
    <property type="component" value="Unassembled WGS sequence"/>
</dbReference>
<evidence type="ECO:0000259" key="3">
    <source>
        <dbReference type="Pfam" id="PF20693"/>
    </source>
</evidence>
<feature type="compositionally biased region" description="Basic and acidic residues" evidence="1">
    <location>
        <begin position="1"/>
        <end position="17"/>
    </location>
</feature>
<dbReference type="RefSeq" id="WP_163232735.1">
    <property type="nucleotide sequence ID" value="NZ_WHZW01000027.1"/>
</dbReference>
<dbReference type="Pfam" id="PF20693">
    <property type="entry name" value="YobI-ATPase"/>
    <property type="match status" value="1"/>
</dbReference>
<keyword evidence="5" id="KW-1185">Reference proteome</keyword>
<dbReference type="AlphaFoldDB" id="A0A6N9Z741"/>
<protein>
    <recommendedName>
        <fullName evidence="3">YobI-like P-loop NTPase domain-containing protein</fullName>
    </recommendedName>
</protein>